<protein>
    <submittedName>
        <fullName evidence="1">Uncharacterized protein</fullName>
    </submittedName>
</protein>
<gene>
    <name evidence="1" type="ORF">HCN44_008737</name>
</gene>
<dbReference type="AlphaFoldDB" id="A0A834Y1N9"/>
<organism evidence="1 2">
    <name type="scientific">Aphidius gifuensis</name>
    <name type="common">Parasitoid wasp</name>
    <dbReference type="NCBI Taxonomy" id="684658"/>
    <lineage>
        <taxon>Eukaryota</taxon>
        <taxon>Metazoa</taxon>
        <taxon>Ecdysozoa</taxon>
        <taxon>Arthropoda</taxon>
        <taxon>Hexapoda</taxon>
        <taxon>Insecta</taxon>
        <taxon>Pterygota</taxon>
        <taxon>Neoptera</taxon>
        <taxon>Endopterygota</taxon>
        <taxon>Hymenoptera</taxon>
        <taxon>Apocrita</taxon>
        <taxon>Ichneumonoidea</taxon>
        <taxon>Braconidae</taxon>
        <taxon>Aphidiinae</taxon>
        <taxon>Aphidius</taxon>
    </lineage>
</organism>
<accession>A0A834Y1N9</accession>
<evidence type="ECO:0000313" key="2">
    <source>
        <dbReference type="Proteomes" id="UP000639338"/>
    </source>
</evidence>
<sequence length="73" mass="8551">MYVTRETQRFIYTMLAKESQDKVFCKNTIIAIFNLLQNDDLSVSMKMAYTSLLVGVIDHKIGRQWIIKNTECM</sequence>
<dbReference type="Proteomes" id="UP000639338">
    <property type="component" value="Unassembled WGS sequence"/>
</dbReference>
<dbReference type="EMBL" id="JACMRX010000002">
    <property type="protein sequence ID" value="KAF7995982.1"/>
    <property type="molecule type" value="Genomic_DNA"/>
</dbReference>
<keyword evidence="2" id="KW-1185">Reference proteome</keyword>
<comment type="caution">
    <text evidence="1">The sequence shown here is derived from an EMBL/GenBank/DDBJ whole genome shotgun (WGS) entry which is preliminary data.</text>
</comment>
<proteinExistence type="predicted"/>
<evidence type="ECO:0000313" key="1">
    <source>
        <dbReference type="EMBL" id="KAF7995982.1"/>
    </source>
</evidence>
<name>A0A834Y1N9_APHGI</name>
<reference evidence="1 2" key="1">
    <citation type="submission" date="2020-08" db="EMBL/GenBank/DDBJ databases">
        <title>Aphidius gifuensis genome sequencing and assembly.</title>
        <authorList>
            <person name="Du Z."/>
        </authorList>
    </citation>
    <scope>NUCLEOTIDE SEQUENCE [LARGE SCALE GENOMIC DNA]</scope>
    <source>
        <strain evidence="1">YNYX2018</strain>
        <tissue evidence="1">Adults</tissue>
    </source>
</reference>